<name>A0A7V8EJ53_PSEPU</name>
<dbReference type="EMBL" id="WOWR01000006">
    <property type="protein sequence ID" value="KAF0255609.1"/>
    <property type="molecule type" value="Genomic_DNA"/>
</dbReference>
<evidence type="ECO:0000313" key="2">
    <source>
        <dbReference type="EMBL" id="KAF0255609.1"/>
    </source>
</evidence>
<accession>A0A7V8EJ53</accession>
<dbReference type="AlphaFoldDB" id="A0A7V8EJ53"/>
<organism evidence="2 3">
    <name type="scientific">Pseudomonas putida</name>
    <name type="common">Arthrobacter siderocapsulatus</name>
    <dbReference type="NCBI Taxonomy" id="303"/>
    <lineage>
        <taxon>Bacteria</taxon>
        <taxon>Pseudomonadati</taxon>
        <taxon>Pseudomonadota</taxon>
        <taxon>Gammaproteobacteria</taxon>
        <taxon>Pseudomonadales</taxon>
        <taxon>Pseudomonadaceae</taxon>
        <taxon>Pseudomonas</taxon>
    </lineage>
</organism>
<evidence type="ECO:0000256" key="1">
    <source>
        <dbReference type="SAM" id="MobiDB-lite"/>
    </source>
</evidence>
<dbReference type="Proteomes" id="UP000442695">
    <property type="component" value="Unassembled WGS sequence"/>
</dbReference>
<gene>
    <name evidence="2" type="ORF">GN299_07525</name>
</gene>
<comment type="caution">
    <text evidence="2">The sequence shown here is derived from an EMBL/GenBank/DDBJ whole genome shotgun (WGS) entry which is preliminary data.</text>
</comment>
<proteinExistence type="predicted"/>
<feature type="region of interest" description="Disordered" evidence="1">
    <location>
        <begin position="83"/>
        <end position="105"/>
    </location>
</feature>
<protein>
    <submittedName>
        <fullName evidence="2">Uncharacterized protein</fullName>
    </submittedName>
</protein>
<sequence length="327" mass="36557">MTKRYLRFYDLRVKAAARYHVNGKPISNTVTAFTLLTILRQAKALFDASKLTHREIPDSVKYYLADIEIDENAQKATLLINKSDPTEPDQTISNPVSGERQELLKPDGFGNDYSAHLCVSLVAHQPNLYSMVYESPRGGIPGTQIHSFLNHLLRECRSGNKAEYKVPHPAGVMEGGAPLMVNALHSIELNGKISDEFLNDLANGTLGRIELANYENHGQVWDNGAGLSEEKKIIVLRPQIENLPPQGVIDALKQAFNRGNQFDYNEAVIRFRDPSDEAHTVKVNTDDFTLTDNERYVKKASIDTPDTNSNGYGEIDDDIKRSLYNAL</sequence>
<reference evidence="2 3" key="1">
    <citation type="submission" date="2019-12" db="EMBL/GenBank/DDBJ databases">
        <authorList>
            <person name="Woiski C."/>
        </authorList>
    </citation>
    <scope>NUCLEOTIDE SEQUENCE [LARGE SCALE GENOMIC DNA]</scope>
    <source>
        <strain evidence="2 3">BOE100</strain>
    </source>
</reference>
<dbReference type="RefSeq" id="WP_125474416.1">
    <property type="nucleotide sequence ID" value="NZ_CP109606.1"/>
</dbReference>
<evidence type="ECO:0000313" key="3">
    <source>
        <dbReference type="Proteomes" id="UP000442695"/>
    </source>
</evidence>